<evidence type="ECO:0000256" key="19">
    <source>
        <dbReference type="ARBA" id="ARBA00023180"/>
    </source>
</evidence>
<evidence type="ECO:0000256" key="26">
    <source>
        <dbReference type="SAM" id="Phobius"/>
    </source>
</evidence>
<comment type="similarity">
    <text evidence="3">Belongs to the protein kinase superfamily. Ser/Thr protein kinase family.</text>
</comment>
<evidence type="ECO:0000256" key="24">
    <source>
        <dbReference type="ARBA" id="ARBA00072040"/>
    </source>
</evidence>
<evidence type="ECO:0000256" key="1">
    <source>
        <dbReference type="ARBA" id="ARBA00004162"/>
    </source>
</evidence>
<dbReference type="AlphaFoldDB" id="A0AAD8T600"/>
<comment type="catalytic activity">
    <reaction evidence="21">
        <text>L-seryl-[protein] + ATP = O-phospho-L-seryl-[protein] + ADP + H(+)</text>
        <dbReference type="Rhea" id="RHEA:17989"/>
        <dbReference type="Rhea" id="RHEA-COMP:9863"/>
        <dbReference type="Rhea" id="RHEA-COMP:11604"/>
        <dbReference type="ChEBI" id="CHEBI:15378"/>
        <dbReference type="ChEBI" id="CHEBI:29999"/>
        <dbReference type="ChEBI" id="CHEBI:30616"/>
        <dbReference type="ChEBI" id="CHEBI:83421"/>
        <dbReference type="ChEBI" id="CHEBI:456216"/>
        <dbReference type="EC" id="2.7.11.1"/>
    </reaction>
</comment>
<evidence type="ECO:0000256" key="9">
    <source>
        <dbReference type="ARBA" id="ARBA00022679"/>
    </source>
</evidence>
<dbReference type="GO" id="GO:0004674">
    <property type="term" value="F:protein serine/threonine kinase activity"/>
    <property type="evidence" value="ECO:0007669"/>
    <property type="project" value="UniProtKB-KW"/>
</dbReference>
<keyword evidence="17 26" id="KW-0472">Membrane</keyword>
<evidence type="ECO:0000256" key="14">
    <source>
        <dbReference type="ARBA" id="ARBA00022777"/>
    </source>
</evidence>
<feature type="signal peptide" evidence="27">
    <location>
        <begin position="1"/>
        <end position="19"/>
    </location>
</feature>
<dbReference type="InterPro" id="IPR011009">
    <property type="entry name" value="Kinase-like_dom_sf"/>
</dbReference>
<dbReference type="FunFam" id="1.10.510.10:FF:000358">
    <property type="entry name" value="Putative leucine-rich repeat receptor-like serine/threonine-protein kinase"/>
    <property type="match status" value="1"/>
</dbReference>
<feature type="domain" description="Protein kinase" evidence="28">
    <location>
        <begin position="726"/>
        <end position="1034"/>
    </location>
</feature>
<keyword evidence="5" id="KW-1003">Cell membrane</keyword>
<evidence type="ECO:0000256" key="25">
    <source>
        <dbReference type="PROSITE-ProRule" id="PRU10141"/>
    </source>
</evidence>
<dbReference type="Gene3D" id="1.10.510.10">
    <property type="entry name" value="Transferase(Phosphotransferase) domain 1"/>
    <property type="match status" value="1"/>
</dbReference>
<evidence type="ECO:0000259" key="28">
    <source>
        <dbReference type="PROSITE" id="PS50011"/>
    </source>
</evidence>
<keyword evidence="12" id="KW-0677">Repeat</keyword>
<keyword evidence="9" id="KW-0808">Transferase</keyword>
<evidence type="ECO:0000256" key="6">
    <source>
        <dbReference type="ARBA" id="ARBA00022527"/>
    </source>
</evidence>
<dbReference type="EC" id="2.7.11.1" evidence="4"/>
<evidence type="ECO:0000256" key="12">
    <source>
        <dbReference type="ARBA" id="ARBA00022737"/>
    </source>
</evidence>
<dbReference type="FunFam" id="3.30.200.20:FF:000432">
    <property type="entry name" value="LRR receptor-like serine/threonine-protein kinase EFR"/>
    <property type="match status" value="1"/>
</dbReference>
<dbReference type="EMBL" id="JAUUTY010000003">
    <property type="protein sequence ID" value="KAK1670543.1"/>
    <property type="molecule type" value="Genomic_DNA"/>
</dbReference>
<dbReference type="Proteomes" id="UP001231189">
    <property type="component" value="Unassembled WGS sequence"/>
</dbReference>
<dbReference type="GO" id="GO:0005886">
    <property type="term" value="C:plasma membrane"/>
    <property type="evidence" value="ECO:0007669"/>
    <property type="project" value="UniProtKB-SubCell"/>
</dbReference>
<keyword evidence="13 25" id="KW-0547">Nucleotide-binding</keyword>
<dbReference type="FunFam" id="3.80.10.10:FF:000275">
    <property type="entry name" value="Leucine-rich repeat receptor-like protein kinase"/>
    <property type="match status" value="1"/>
</dbReference>
<keyword evidence="11 27" id="KW-0732">Signal</keyword>
<keyword evidence="7" id="KW-0597">Phosphoprotein</keyword>
<proteinExistence type="inferred from homology"/>
<dbReference type="InterPro" id="IPR001245">
    <property type="entry name" value="Ser-Thr/Tyr_kinase_cat_dom"/>
</dbReference>
<evidence type="ECO:0000313" key="29">
    <source>
        <dbReference type="EMBL" id="KAK1670543.1"/>
    </source>
</evidence>
<dbReference type="PROSITE" id="PS00107">
    <property type="entry name" value="PROTEIN_KINASE_ATP"/>
    <property type="match status" value="1"/>
</dbReference>
<keyword evidence="14" id="KW-0418">Kinase</keyword>
<dbReference type="Pfam" id="PF07714">
    <property type="entry name" value="PK_Tyr_Ser-Thr"/>
    <property type="match status" value="1"/>
</dbReference>
<evidence type="ECO:0000313" key="30">
    <source>
        <dbReference type="Proteomes" id="UP001231189"/>
    </source>
</evidence>
<dbReference type="Pfam" id="PF00560">
    <property type="entry name" value="LRR_1"/>
    <property type="match status" value="6"/>
</dbReference>
<evidence type="ECO:0000256" key="15">
    <source>
        <dbReference type="ARBA" id="ARBA00022840"/>
    </source>
</evidence>
<dbReference type="InterPro" id="IPR000719">
    <property type="entry name" value="Prot_kinase_dom"/>
</dbReference>
<evidence type="ECO:0000256" key="22">
    <source>
        <dbReference type="ARBA" id="ARBA00054320"/>
    </source>
</evidence>
<evidence type="ECO:0000256" key="10">
    <source>
        <dbReference type="ARBA" id="ARBA00022692"/>
    </source>
</evidence>
<dbReference type="GO" id="GO:0005524">
    <property type="term" value="F:ATP binding"/>
    <property type="evidence" value="ECO:0007669"/>
    <property type="project" value="UniProtKB-UniRule"/>
</dbReference>
<feature type="binding site" evidence="25">
    <location>
        <position position="759"/>
    </location>
    <ligand>
        <name>ATP</name>
        <dbReference type="ChEBI" id="CHEBI:30616"/>
    </ligand>
</feature>
<dbReference type="SMART" id="SM00369">
    <property type="entry name" value="LRR_TYP"/>
    <property type="match status" value="10"/>
</dbReference>
<organism evidence="29 30">
    <name type="scientific">Lolium multiflorum</name>
    <name type="common">Italian ryegrass</name>
    <name type="synonym">Lolium perenne subsp. multiflorum</name>
    <dbReference type="NCBI Taxonomy" id="4521"/>
    <lineage>
        <taxon>Eukaryota</taxon>
        <taxon>Viridiplantae</taxon>
        <taxon>Streptophyta</taxon>
        <taxon>Embryophyta</taxon>
        <taxon>Tracheophyta</taxon>
        <taxon>Spermatophyta</taxon>
        <taxon>Magnoliopsida</taxon>
        <taxon>Liliopsida</taxon>
        <taxon>Poales</taxon>
        <taxon>Poaceae</taxon>
        <taxon>BOP clade</taxon>
        <taxon>Pooideae</taxon>
        <taxon>Poodae</taxon>
        <taxon>Poeae</taxon>
        <taxon>Poeae Chloroplast Group 2 (Poeae type)</taxon>
        <taxon>Loliodinae</taxon>
        <taxon>Loliinae</taxon>
        <taxon>Lolium</taxon>
    </lineage>
</organism>
<comment type="function">
    <text evidence="23">The processed protein kinase Xa21 chain released by protein cleavage after X.oryzae pv. oryzae protein Ax21 detection translocates into the nucleus where it can bind and regulate WRKY62, a transcription factor. Confers resistance to the bacterial pathogen X.oryzae pv. oryzae (Xoo).</text>
</comment>
<evidence type="ECO:0000256" key="18">
    <source>
        <dbReference type="ARBA" id="ARBA00023170"/>
    </source>
</evidence>
<dbReference type="InterPro" id="IPR001611">
    <property type="entry name" value="Leu-rich_rpt"/>
</dbReference>
<evidence type="ECO:0000256" key="2">
    <source>
        <dbReference type="ARBA" id="ARBA00004389"/>
    </source>
</evidence>
<dbReference type="PANTHER" id="PTHR27000">
    <property type="entry name" value="LEUCINE-RICH REPEAT RECEPTOR-LIKE PROTEIN KINASE FAMILY PROTEIN-RELATED"/>
    <property type="match status" value="1"/>
</dbReference>
<evidence type="ECO:0000256" key="20">
    <source>
        <dbReference type="ARBA" id="ARBA00047899"/>
    </source>
</evidence>
<dbReference type="PANTHER" id="PTHR27000:SF777">
    <property type="entry name" value="PROTEIN KINASE DOMAIN-CONTAINING PROTEIN"/>
    <property type="match status" value="1"/>
</dbReference>
<name>A0AAD8T600_LOLMU</name>
<keyword evidence="8" id="KW-0433">Leucine-rich repeat</keyword>
<keyword evidence="6" id="KW-0723">Serine/threonine-protein kinase</keyword>
<evidence type="ECO:0000256" key="7">
    <source>
        <dbReference type="ARBA" id="ARBA00022553"/>
    </source>
</evidence>
<reference evidence="29" key="1">
    <citation type="submission" date="2023-07" db="EMBL/GenBank/DDBJ databases">
        <title>A chromosome-level genome assembly of Lolium multiflorum.</title>
        <authorList>
            <person name="Chen Y."/>
            <person name="Copetti D."/>
            <person name="Kolliker R."/>
            <person name="Studer B."/>
        </authorList>
    </citation>
    <scope>NUCLEOTIDE SEQUENCE</scope>
    <source>
        <strain evidence="29">02402/16</strain>
        <tissue evidence="29">Leaf</tissue>
    </source>
</reference>
<feature type="transmembrane region" description="Helical" evidence="26">
    <location>
        <begin position="670"/>
        <end position="689"/>
    </location>
</feature>
<comment type="function">
    <text evidence="22">Receptor kinase that detects X.oryzae pv. oryzae protein Ax21 to promote innate immunity. Following X.oryzae pv. oryzae protein Ax21 detection, undergoes cleavage, releasing the processed protein kinase Xa21 chain.</text>
</comment>
<dbReference type="InterPro" id="IPR003591">
    <property type="entry name" value="Leu-rich_rpt_typical-subtyp"/>
</dbReference>
<evidence type="ECO:0000256" key="3">
    <source>
        <dbReference type="ARBA" id="ARBA00008684"/>
    </source>
</evidence>
<keyword evidence="30" id="KW-1185">Reference proteome</keyword>
<dbReference type="PROSITE" id="PS00108">
    <property type="entry name" value="PROTEIN_KINASE_ST"/>
    <property type="match status" value="1"/>
</dbReference>
<evidence type="ECO:0000256" key="4">
    <source>
        <dbReference type="ARBA" id="ARBA00012513"/>
    </source>
</evidence>
<dbReference type="GO" id="GO:0005789">
    <property type="term" value="C:endoplasmic reticulum membrane"/>
    <property type="evidence" value="ECO:0007669"/>
    <property type="project" value="UniProtKB-SubCell"/>
</dbReference>
<dbReference type="InterPro" id="IPR013210">
    <property type="entry name" value="LRR_N_plant-typ"/>
</dbReference>
<keyword evidence="16 26" id="KW-1133">Transmembrane helix</keyword>
<keyword evidence="19" id="KW-0325">Glycoprotein</keyword>
<dbReference type="Gene3D" id="3.80.10.10">
    <property type="entry name" value="Ribonuclease Inhibitor"/>
    <property type="match status" value="4"/>
</dbReference>
<evidence type="ECO:0000256" key="11">
    <source>
        <dbReference type="ARBA" id="ARBA00022729"/>
    </source>
</evidence>
<dbReference type="Pfam" id="PF23598">
    <property type="entry name" value="LRR_14"/>
    <property type="match status" value="1"/>
</dbReference>
<evidence type="ECO:0000256" key="21">
    <source>
        <dbReference type="ARBA" id="ARBA00048679"/>
    </source>
</evidence>
<dbReference type="PROSITE" id="PS50011">
    <property type="entry name" value="PROTEIN_KINASE_DOM"/>
    <property type="match status" value="1"/>
</dbReference>
<dbReference type="SMART" id="SM00220">
    <property type="entry name" value="S_TKc"/>
    <property type="match status" value="1"/>
</dbReference>
<dbReference type="Gene3D" id="3.30.200.20">
    <property type="entry name" value="Phosphorylase Kinase, domain 1"/>
    <property type="match status" value="1"/>
</dbReference>
<evidence type="ECO:0000256" key="5">
    <source>
        <dbReference type="ARBA" id="ARBA00022475"/>
    </source>
</evidence>
<evidence type="ECO:0000256" key="13">
    <source>
        <dbReference type="ARBA" id="ARBA00022741"/>
    </source>
</evidence>
<dbReference type="Pfam" id="PF08263">
    <property type="entry name" value="LRRNT_2"/>
    <property type="match status" value="1"/>
</dbReference>
<comment type="caution">
    <text evidence="29">The sequence shown here is derived from an EMBL/GenBank/DDBJ whole genome shotgun (WGS) entry which is preliminary data.</text>
</comment>
<dbReference type="InterPro" id="IPR008271">
    <property type="entry name" value="Ser/Thr_kinase_AS"/>
</dbReference>
<gene>
    <name evidence="29" type="ORF">QYE76_058702</name>
</gene>
<dbReference type="InterPro" id="IPR055414">
    <property type="entry name" value="LRR_R13L4/SHOC2-like"/>
</dbReference>
<dbReference type="InterPro" id="IPR017441">
    <property type="entry name" value="Protein_kinase_ATP_BS"/>
</dbReference>
<comment type="catalytic activity">
    <reaction evidence="20">
        <text>L-threonyl-[protein] + ATP = O-phospho-L-threonyl-[protein] + ADP + H(+)</text>
        <dbReference type="Rhea" id="RHEA:46608"/>
        <dbReference type="Rhea" id="RHEA-COMP:11060"/>
        <dbReference type="Rhea" id="RHEA-COMP:11605"/>
        <dbReference type="ChEBI" id="CHEBI:15378"/>
        <dbReference type="ChEBI" id="CHEBI:30013"/>
        <dbReference type="ChEBI" id="CHEBI:30616"/>
        <dbReference type="ChEBI" id="CHEBI:61977"/>
        <dbReference type="ChEBI" id="CHEBI:456216"/>
        <dbReference type="EC" id="2.7.11.1"/>
    </reaction>
</comment>
<evidence type="ECO:0000256" key="8">
    <source>
        <dbReference type="ARBA" id="ARBA00022614"/>
    </source>
</evidence>
<evidence type="ECO:0000256" key="23">
    <source>
        <dbReference type="ARBA" id="ARBA00056628"/>
    </source>
</evidence>
<keyword evidence="15 25" id="KW-0067">ATP-binding</keyword>
<keyword evidence="18" id="KW-0675">Receptor</keyword>
<accession>A0AAD8T600</accession>
<comment type="subcellular location">
    <subcellularLocation>
        <location evidence="1">Cell membrane</location>
        <topology evidence="1">Single-pass membrane protein</topology>
    </subcellularLocation>
    <subcellularLocation>
        <location evidence="2">Endoplasmic reticulum membrane</location>
        <topology evidence="2">Single-pass membrane protein</topology>
    </subcellularLocation>
</comment>
<evidence type="ECO:0000256" key="16">
    <source>
        <dbReference type="ARBA" id="ARBA00022989"/>
    </source>
</evidence>
<evidence type="ECO:0000256" key="17">
    <source>
        <dbReference type="ARBA" id="ARBA00023136"/>
    </source>
</evidence>
<keyword evidence="10 26" id="KW-0812">Transmembrane</keyword>
<dbReference type="FunFam" id="3.80.10.10:FF:000317">
    <property type="entry name" value="Inactive leucine-rich repeat receptor-like protein kinase"/>
    <property type="match status" value="1"/>
</dbReference>
<protein>
    <recommendedName>
        <fullName evidence="24">Receptor kinase-like protein Xa21</fullName>
        <ecNumber evidence="4">2.7.11.1</ecNumber>
    </recommendedName>
</protein>
<dbReference type="SUPFAM" id="SSF56112">
    <property type="entry name" value="Protein kinase-like (PK-like)"/>
    <property type="match status" value="1"/>
</dbReference>
<dbReference type="SUPFAM" id="SSF52058">
    <property type="entry name" value="L domain-like"/>
    <property type="match status" value="2"/>
</dbReference>
<evidence type="ECO:0000256" key="27">
    <source>
        <dbReference type="SAM" id="SignalP"/>
    </source>
</evidence>
<sequence length="1051" mass="113655">MVEAIVVLCFSLLFFCSNAVVSPGSSNAATDELALLAFKSMLSSHSDGLLATWNASRHYCSWPGVICSRRHPERVVALRVESFNLSGRISPSLGNLSLLRELDLGDNQFTGEMPPEIGQLRRLQFLNLSTNHLQGSIPVTVGGCTELITIDLGSNQLQGEIPAVLGALKNLVRLSLHQNGLSGEIPQSLSDLVSMEFLSLHDSRLSGEIPHSLGNLTSLGHLNLQGNMLSGVIPASFGMLSRLSFLSLSYNNLSGPIPTSFWNISSLTIVSVQQNMLNGTIPPNAFSNLPYLQKVYMDSNQFHGHLPASLGNCSKLTWLQLGRNFFSGIVPHELGRLKKLGWLQLSVTLLEAKEPKDWEFVTALTNCSDLQLLGLESCRFGGVLPDSISNLSTSLLYLDFSRNAISGHIPRDIGNLINLQVLALSENSLTGTLPSSLGSLKDLREFSAYYNKLSGSIPSNIGNLTELNLFGVDVNALSGEIPSTLGNLTKLVGLDLSVNKFIGRIPSTIFNIRTLSRGLDVSENNLEGSIPVDIGNLINMVGFDASSNKLSGEIPNSLGECQLLQNLYLNNNLFHGSIPSLLGQLKGLETLDLSSNNFSGQIPTFLGNLSMLYYLNLSFNSFSGEVPNFGVFTNASGISIQGNDKLCGGIPDMHLPPCSLTLPKKKHNSIVIPVVVCLIATISILFLLYKFHNCRNKSKTRDPTTTPLQGHPLITYSQLVGATDAFSSRNLLGSGAFGSVFKGNMGTQAGEGTSLVAVKVLKLETPGALKTFVAECEVLRSLRHRNLVKIITACSSIDTRGNDFKAIVFEFMPNGSLDGWLHDATNDQTEQKYLNLLERVTILLDVAYALDYLHCHGPEPVVHCDLKSSNVLLDADMVAHVGDFGLAKILVQGSSSFHQSTRSIGFRGTIGYAAPEYGVGNTVSTNGDIFSYGILVLETITGKRPSDGGFRQGSSIRDYVKLGLHNQVMDIVDIRLFSDLKNGLRTISDSSYQSKIDCLASLLRLGMSCSEETPSSRMPTGDIIRELRATKELVSVLGNAEHEDDAGTELS</sequence>
<feature type="chain" id="PRO_5042132201" description="Receptor kinase-like protein Xa21" evidence="27">
    <location>
        <begin position="20"/>
        <end position="1051"/>
    </location>
</feature>
<dbReference type="InterPro" id="IPR032675">
    <property type="entry name" value="LRR_dom_sf"/>
</dbReference>
<dbReference type="FunFam" id="3.80.10.10:FF:000095">
    <property type="entry name" value="LRR receptor-like serine/threonine-protein kinase GSO1"/>
    <property type="match status" value="1"/>
</dbReference>